<dbReference type="InterPro" id="IPR035923">
    <property type="entry name" value="TT1751-like_sf"/>
</dbReference>
<dbReference type="Pfam" id="PF03625">
    <property type="entry name" value="DUF302"/>
    <property type="match status" value="2"/>
</dbReference>
<keyword evidence="5" id="KW-1185">Reference proteome</keyword>
<evidence type="ECO:0000256" key="2">
    <source>
        <dbReference type="SAM" id="SignalP"/>
    </source>
</evidence>
<dbReference type="InterPro" id="IPR005180">
    <property type="entry name" value="DUF302"/>
</dbReference>
<accession>A0ABT1ABB7</accession>
<evidence type="ECO:0000256" key="1">
    <source>
        <dbReference type="SAM" id="MobiDB-lite"/>
    </source>
</evidence>
<feature type="signal peptide" evidence="2">
    <location>
        <begin position="1"/>
        <end position="18"/>
    </location>
</feature>
<dbReference type="RefSeq" id="WP_252445597.1">
    <property type="nucleotide sequence ID" value="NZ_JAGSOV010000079.1"/>
</dbReference>
<feature type="compositionally biased region" description="Pro residues" evidence="1">
    <location>
        <begin position="225"/>
        <end position="235"/>
    </location>
</feature>
<dbReference type="PANTHER" id="PTHR38342:SF2">
    <property type="entry name" value="INNER MEMBRANE OR EXPORTED"/>
    <property type="match status" value="1"/>
</dbReference>
<evidence type="ECO:0000259" key="3">
    <source>
        <dbReference type="Pfam" id="PF03625"/>
    </source>
</evidence>
<feature type="domain" description="DUF302" evidence="3">
    <location>
        <begin position="71"/>
        <end position="131"/>
    </location>
</feature>
<feature type="region of interest" description="Disordered" evidence="1">
    <location>
        <begin position="217"/>
        <end position="237"/>
    </location>
</feature>
<evidence type="ECO:0000313" key="4">
    <source>
        <dbReference type="EMBL" id="MCO1660228.1"/>
    </source>
</evidence>
<sequence>MRTVGAVLALSLSASACGALDGGSGATLRAALVPGQPAGSVTVAADGDPAALAQRLQDAITSGGGRVAAVVDHAAAAREAGVQIPPNTVVIGGPDAANTGMALFDPRAGGVLPSPFQVRQDDAGTTVLSFDSLDYLAALSGVSDVAVSQPLAEANAAILGAVAPGAVDATAAPLIGVTPVDYLLTVISDGTIAAAVADLQRAGARGGNNVLATLEFVPDTGRPRPGQPPGTPAPPRASTAVLITRPAVEAPLLAAAPTIGLDLPLRFVVFINERNETAVGYPDIRRIALRHGIPADSPDVVALAAEADKIARTGAGLEP</sequence>
<comment type="caution">
    <text evidence="4">The sequence shown here is derived from an EMBL/GenBank/DDBJ whole genome shotgun (WGS) entry which is preliminary data.</text>
</comment>
<reference evidence="4" key="1">
    <citation type="submission" date="2021-04" db="EMBL/GenBank/DDBJ databases">
        <title>Pseudonocardia sp. nov., isolated from sandy soil of mangrove forest.</title>
        <authorList>
            <person name="Zan Z."/>
            <person name="Huang R."/>
            <person name="Liu W."/>
        </authorList>
    </citation>
    <scope>NUCLEOTIDE SEQUENCE</scope>
    <source>
        <strain evidence="4">S2-4</strain>
    </source>
</reference>
<dbReference type="PANTHER" id="PTHR38342">
    <property type="entry name" value="SLR5037 PROTEIN"/>
    <property type="match status" value="1"/>
</dbReference>
<dbReference type="EMBL" id="JAGSOV010000079">
    <property type="protein sequence ID" value="MCO1660228.1"/>
    <property type="molecule type" value="Genomic_DNA"/>
</dbReference>
<organism evidence="4 5">
    <name type="scientific">Pseudonocardia humida</name>
    <dbReference type="NCBI Taxonomy" id="2800819"/>
    <lineage>
        <taxon>Bacteria</taxon>
        <taxon>Bacillati</taxon>
        <taxon>Actinomycetota</taxon>
        <taxon>Actinomycetes</taxon>
        <taxon>Pseudonocardiales</taxon>
        <taxon>Pseudonocardiaceae</taxon>
        <taxon>Pseudonocardia</taxon>
    </lineage>
</organism>
<proteinExistence type="predicted"/>
<feature type="chain" id="PRO_5045366546" description="DUF302 domain-containing protein" evidence="2">
    <location>
        <begin position="19"/>
        <end position="319"/>
    </location>
</feature>
<dbReference type="Proteomes" id="UP001165283">
    <property type="component" value="Unassembled WGS sequence"/>
</dbReference>
<dbReference type="PROSITE" id="PS51257">
    <property type="entry name" value="PROKAR_LIPOPROTEIN"/>
    <property type="match status" value="1"/>
</dbReference>
<name>A0ABT1ABB7_9PSEU</name>
<keyword evidence="2" id="KW-0732">Signal</keyword>
<protein>
    <recommendedName>
        <fullName evidence="3">DUF302 domain-containing protein</fullName>
    </recommendedName>
</protein>
<dbReference type="SUPFAM" id="SSF103247">
    <property type="entry name" value="TT1751-like"/>
    <property type="match status" value="2"/>
</dbReference>
<evidence type="ECO:0000313" key="5">
    <source>
        <dbReference type="Proteomes" id="UP001165283"/>
    </source>
</evidence>
<feature type="domain" description="DUF302" evidence="3">
    <location>
        <begin position="243"/>
        <end position="283"/>
    </location>
</feature>
<gene>
    <name evidence="4" type="ORF">KDL28_34725</name>
</gene>
<dbReference type="Gene3D" id="3.30.310.70">
    <property type="entry name" value="TT1751-like domain"/>
    <property type="match status" value="2"/>
</dbReference>